<accession>A0A1H3FD90</accession>
<name>A0A1H3FD90_9BACT</name>
<dbReference type="OrthoDB" id="867215at2"/>
<evidence type="ECO:0000256" key="1">
    <source>
        <dbReference type="SAM" id="SignalP"/>
    </source>
</evidence>
<feature type="chain" id="PRO_5011730844" evidence="1">
    <location>
        <begin position="22"/>
        <end position="503"/>
    </location>
</feature>
<dbReference type="RefSeq" id="WP_092738722.1">
    <property type="nucleotide sequence ID" value="NZ_FNOV01000004.1"/>
</dbReference>
<feature type="signal peptide" evidence="1">
    <location>
        <begin position="1"/>
        <end position="21"/>
    </location>
</feature>
<keyword evidence="3" id="KW-1185">Reference proteome</keyword>
<dbReference type="Proteomes" id="UP000199249">
    <property type="component" value="Unassembled WGS sequence"/>
</dbReference>
<gene>
    <name evidence="2" type="ORF">SAMN04488069_10419</name>
</gene>
<dbReference type="EMBL" id="FNOV01000004">
    <property type="protein sequence ID" value="SDX88890.1"/>
    <property type="molecule type" value="Genomic_DNA"/>
</dbReference>
<sequence>MLHRYLLLLALLLITALAATAQNWRPFRPNGAVHAYMLSRNGAATDSILTLRLDSAGVRGADSLYFFNRIMRPVKSTNLGERWRKSRNNQFGARLRYEGATRVYWLEWAAEVGEPARSIPLPVFRKAGTTFTGSSGPTATVVSRTVREFNGQSDSVATLQVGTETYELSKNYGLLAGPQTSKTGLMLARLPVAAGLSYYNPLLLANFQPGDEFGYYNERFAFGGGLICEATNLLQRVVSRQQTADSLIYVVRYQSRTRTSGAPGCSAAGTTFEPLRTARLAASLRTGQWQWSPGRALGPSNNAHLLAYEWVGLGTGLTMGHPVVPSRPSGVACSPRAALRTQRLHLIRGGMENVYLPFFDFDWPGLNEFLSADLGVVRLSDSNLLDLVYYRRTSSSGVVATCGTREPFDLLLSAAPGSVASAGVRLYPNPAAITATLELPVPTTAPAHLTLLNGTGQTIRTQRLPSGTTRATVALAGLPVGLYLVRLEQLGSPPLLLRLQRGQ</sequence>
<organism evidence="2 3">
    <name type="scientific">Hymenobacter psychrophilus</name>
    <dbReference type="NCBI Taxonomy" id="651662"/>
    <lineage>
        <taxon>Bacteria</taxon>
        <taxon>Pseudomonadati</taxon>
        <taxon>Bacteroidota</taxon>
        <taxon>Cytophagia</taxon>
        <taxon>Cytophagales</taxon>
        <taxon>Hymenobacteraceae</taxon>
        <taxon>Hymenobacter</taxon>
    </lineage>
</organism>
<keyword evidence="1" id="KW-0732">Signal</keyword>
<dbReference type="NCBIfam" id="TIGR04183">
    <property type="entry name" value="Por_Secre_tail"/>
    <property type="match status" value="1"/>
</dbReference>
<protein>
    <submittedName>
        <fullName evidence="2">Por secretion system C-terminal sorting domain-containing protein</fullName>
    </submittedName>
</protein>
<reference evidence="3" key="1">
    <citation type="submission" date="2016-10" db="EMBL/GenBank/DDBJ databases">
        <authorList>
            <person name="Varghese N."/>
            <person name="Submissions S."/>
        </authorList>
    </citation>
    <scope>NUCLEOTIDE SEQUENCE [LARGE SCALE GENOMIC DNA]</scope>
    <source>
        <strain evidence="3">CGMCC 1.8975</strain>
    </source>
</reference>
<proteinExistence type="predicted"/>
<dbReference type="AlphaFoldDB" id="A0A1H3FD90"/>
<dbReference type="InterPro" id="IPR026444">
    <property type="entry name" value="Secre_tail"/>
</dbReference>
<evidence type="ECO:0000313" key="2">
    <source>
        <dbReference type="EMBL" id="SDX88890.1"/>
    </source>
</evidence>
<evidence type="ECO:0000313" key="3">
    <source>
        <dbReference type="Proteomes" id="UP000199249"/>
    </source>
</evidence>